<dbReference type="Proteomes" id="UP000663882">
    <property type="component" value="Unassembled WGS sequence"/>
</dbReference>
<proteinExistence type="inferred from homology"/>
<dbReference type="GO" id="GO:0030007">
    <property type="term" value="P:intracellular potassium ion homeostasis"/>
    <property type="evidence" value="ECO:0007669"/>
    <property type="project" value="TreeGrafter"/>
</dbReference>
<keyword evidence="6" id="KW-0472">Membrane</keyword>
<reference evidence="7" key="1">
    <citation type="submission" date="2021-02" db="EMBL/GenBank/DDBJ databases">
        <authorList>
            <person name="Nowell W R."/>
        </authorList>
    </citation>
    <scope>NUCLEOTIDE SEQUENCE</scope>
</reference>
<dbReference type="Pfam" id="PF00287">
    <property type="entry name" value="Na_K-ATPase"/>
    <property type="match status" value="1"/>
</dbReference>
<dbReference type="OrthoDB" id="5912413at2759"/>
<dbReference type="InterPro" id="IPR000402">
    <property type="entry name" value="Na/K_ATPase_sub_beta"/>
</dbReference>
<comment type="caution">
    <text evidence="7">The sequence shown here is derived from an EMBL/GenBank/DDBJ whole genome shotgun (WGS) entry which is preliminary data.</text>
</comment>
<keyword evidence="3" id="KW-0812">Transmembrane</keyword>
<evidence type="ECO:0000256" key="5">
    <source>
        <dbReference type="ARBA" id="ARBA00022989"/>
    </source>
</evidence>
<dbReference type="InterPro" id="IPR038702">
    <property type="entry name" value="Na/K_ATPase_sub_beta_sf"/>
</dbReference>
<evidence type="ECO:0000256" key="4">
    <source>
        <dbReference type="ARBA" id="ARBA00022968"/>
    </source>
</evidence>
<comment type="subcellular location">
    <subcellularLocation>
        <location evidence="1">Membrane</location>
        <topology evidence="1">Single-pass type II membrane protein</topology>
    </subcellularLocation>
</comment>
<dbReference type="GO" id="GO:0006883">
    <property type="term" value="P:intracellular sodium ion homeostasis"/>
    <property type="evidence" value="ECO:0007669"/>
    <property type="project" value="TreeGrafter"/>
</dbReference>
<dbReference type="AlphaFoldDB" id="A0A814YF13"/>
<evidence type="ECO:0000256" key="3">
    <source>
        <dbReference type="ARBA" id="ARBA00022692"/>
    </source>
</evidence>
<dbReference type="GO" id="GO:0001671">
    <property type="term" value="F:ATPase activator activity"/>
    <property type="evidence" value="ECO:0007669"/>
    <property type="project" value="TreeGrafter"/>
</dbReference>
<dbReference type="GO" id="GO:0036376">
    <property type="term" value="P:sodium ion export across plasma membrane"/>
    <property type="evidence" value="ECO:0007669"/>
    <property type="project" value="TreeGrafter"/>
</dbReference>
<keyword evidence="5" id="KW-1133">Transmembrane helix</keyword>
<evidence type="ECO:0000256" key="1">
    <source>
        <dbReference type="ARBA" id="ARBA00004606"/>
    </source>
</evidence>
<dbReference type="PANTHER" id="PTHR11523:SF28">
    <property type="entry name" value="NA_K-ATPASE BETA SUBUNIT ISOFORM 4-RELATED"/>
    <property type="match status" value="1"/>
</dbReference>
<gene>
    <name evidence="7" type="ORF">RFH988_LOCUS26040</name>
</gene>
<evidence type="ECO:0000256" key="6">
    <source>
        <dbReference type="ARBA" id="ARBA00023136"/>
    </source>
</evidence>
<dbReference type="EMBL" id="CAJNOO010002032">
    <property type="protein sequence ID" value="CAF1228555.1"/>
    <property type="molecule type" value="Genomic_DNA"/>
</dbReference>
<dbReference type="Gene3D" id="2.60.40.1660">
    <property type="entry name" value="Na, k-atpase alpha subunit"/>
    <property type="match status" value="2"/>
</dbReference>
<comment type="similarity">
    <text evidence="2">Belongs to the X(+)/potassium ATPases subunit beta family.</text>
</comment>
<evidence type="ECO:0000313" key="8">
    <source>
        <dbReference type="Proteomes" id="UP000663882"/>
    </source>
</evidence>
<evidence type="ECO:0000313" key="7">
    <source>
        <dbReference type="EMBL" id="CAF1228555.1"/>
    </source>
</evidence>
<organism evidence="7 8">
    <name type="scientific">Rotaria sordida</name>
    <dbReference type="NCBI Taxonomy" id="392033"/>
    <lineage>
        <taxon>Eukaryota</taxon>
        <taxon>Metazoa</taxon>
        <taxon>Spiralia</taxon>
        <taxon>Gnathifera</taxon>
        <taxon>Rotifera</taxon>
        <taxon>Eurotatoria</taxon>
        <taxon>Bdelloidea</taxon>
        <taxon>Philodinida</taxon>
        <taxon>Philodinidae</taxon>
        <taxon>Rotaria</taxon>
    </lineage>
</organism>
<dbReference type="GO" id="GO:0005890">
    <property type="term" value="C:sodium:potassium-exchanging ATPase complex"/>
    <property type="evidence" value="ECO:0007669"/>
    <property type="project" value="InterPro"/>
</dbReference>
<sequence>MGSRLSALIDAVYNSKRREFLDRPRYHAESSCMRTRSIPLSPGLGFRPQLDIEKNLILIDKNTSRNGLNPYVKSLNEYLRIYYWKQDNNNGFNQTKKFKISNSGDCILQNQYGFSNGKPYYWKQNNNNGFNQTKKFKISNPGDCILQNQYGFSNGKPCILVKMNKIVSFIPKPGYLLEDEHAFKSAGCRSKSNAINIHCYGEYPTDADNIKNITYISENGHDNNCGSLETKWFPYEGKKEREDVYQAPYIWVQFNEVKPNVLINVMCRIFGENINFDRKASRALTRFQIYIKDIPKRIPSSKIGEI</sequence>
<keyword evidence="4" id="KW-0735">Signal-anchor</keyword>
<accession>A0A814YF13</accession>
<evidence type="ECO:0000256" key="2">
    <source>
        <dbReference type="ARBA" id="ARBA00005876"/>
    </source>
</evidence>
<name>A0A814YF13_9BILA</name>
<protein>
    <submittedName>
        <fullName evidence="7">Uncharacterized protein</fullName>
    </submittedName>
</protein>
<dbReference type="GO" id="GO:1990573">
    <property type="term" value="P:potassium ion import across plasma membrane"/>
    <property type="evidence" value="ECO:0007669"/>
    <property type="project" value="TreeGrafter"/>
</dbReference>
<dbReference type="PANTHER" id="PTHR11523">
    <property type="entry name" value="SODIUM/POTASSIUM-DEPENDENT ATPASE BETA SUBUNIT"/>
    <property type="match status" value="1"/>
</dbReference>